<reference evidence="1" key="1">
    <citation type="submission" date="2019-03" db="EMBL/GenBank/DDBJ databases">
        <title>Single cell metagenomics reveals metabolic interactions within the superorganism composed of flagellate Streblomastix strix and complex community of Bacteroidetes bacteria on its surface.</title>
        <authorList>
            <person name="Treitli S.C."/>
            <person name="Kolisko M."/>
            <person name="Husnik F."/>
            <person name="Keeling P."/>
            <person name="Hampl V."/>
        </authorList>
    </citation>
    <scope>NUCLEOTIDE SEQUENCE</scope>
    <source>
        <strain evidence="1">STM</strain>
    </source>
</reference>
<accession>A0A5J4P8I5</accession>
<organism evidence="1">
    <name type="scientific">termite gut metagenome</name>
    <dbReference type="NCBI Taxonomy" id="433724"/>
    <lineage>
        <taxon>unclassified sequences</taxon>
        <taxon>metagenomes</taxon>
        <taxon>organismal metagenomes</taxon>
    </lineage>
</organism>
<feature type="non-terminal residue" evidence="1">
    <location>
        <position position="1"/>
    </location>
</feature>
<dbReference type="EMBL" id="SNRY01010778">
    <property type="protein sequence ID" value="KAA6305338.1"/>
    <property type="molecule type" value="Genomic_DNA"/>
</dbReference>
<comment type="caution">
    <text evidence="1">The sequence shown here is derived from an EMBL/GenBank/DDBJ whole genome shotgun (WGS) entry which is preliminary data.</text>
</comment>
<feature type="non-terminal residue" evidence="1">
    <location>
        <position position="193"/>
    </location>
</feature>
<name>A0A5J4P8I5_9ZZZZ</name>
<protein>
    <submittedName>
        <fullName evidence="1">TonB-dependent receptor SusC</fullName>
    </submittedName>
</protein>
<gene>
    <name evidence="1" type="ORF">EZS27_043010</name>
</gene>
<evidence type="ECO:0000313" key="1">
    <source>
        <dbReference type="EMBL" id="KAA6305338.1"/>
    </source>
</evidence>
<sequence>KYRINVGLNLVMSTGGNYTGEGINNASLTNPSTASINNSLRTNWAVENLLTYDRVFADKHQVNVVAMYSAEETLYNRSQVDAKGLAEHLQWYNLGQASGEITVSPGNQNYQRSGLESYMGRVMYSYDSRYMLSATVRSDGSSRLSPGHKWHTYPAVSAGWNIKRESFMDNADWLGNLKLRVGYGQTSNQAVDP</sequence>
<keyword evidence="1" id="KW-0675">Receptor</keyword>
<proteinExistence type="predicted"/>
<dbReference type="SUPFAM" id="SSF56935">
    <property type="entry name" value="Porins"/>
    <property type="match status" value="1"/>
</dbReference>
<dbReference type="AlphaFoldDB" id="A0A5J4P8I5"/>